<keyword evidence="3" id="KW-0863">Zinc-finger</keyword>
<dbReference type="AlphaFoldDB" id="A0A0C3CG00"/>
<dbReference type="SUPFAM" id="SSF53098">
    <property type="entry name" value="Ribonuclease H-like"/>
    <property type="match status" value="1"/>
</dbReference>
<evidence type="ECO:0000256" key="3">
    <source>
        <dbReference type="ARBA" id="ARBA00022771"/>
    </source>
</evidence>
<keyword evidence="2" id="KW-0479">Metal-binding</keyword>
<dbReference type="GO" id="GO:0005634">
    <property type="term" value="C:nucleus"/>
    <property type="evidence" value="ECO:0007669"/>
    <property type="project" value="UniProtKB-SubCell"/>
</dbReference>
<dbReference type="InterPro" id="IPR012337">
    <property type="entry name" value="RNaseH-like_sf"/>
</dbReference>
<name>A0A0C3CG00_HEBCY</name>
<keyword evidence="5" id="KW-0539">Nucleus</keyword>
<accession>A0A0C3CG00</accession>
<proteinExistence type="predicted"/>
<keyword evidence="4" id="KW-0862">Zinc</keyword>
<dbReference type="EMBL" id="KN831777">
    <property type="protein sequence ID" value="KIM42536.1"/>
    <property type="molecule type" value="Genomic_DNA"/>
</dbReference>
<gene>
    <name evidence="6" type="ORF">M413DRAFT_70091</name>
</gene>
<evidence type="ECO:0000313" key="6">
    <source>
        <dbReference type="EMBL" id="KIM42536.1"/>
    </source>
</evidence>
<comment type="subcellular location">
    <subcellularLocation>
        <location evidence="1">Nucleus</location>
    </subcellularLocation>
</comment>
<dbReference type="PANTHER" id="PTHR46481:SF10">
    <property type="entry name" value="ZINC FINGER BED DOMAIN-CONTAINING PROTEIN 39"/>
    <property type="match status" value="1"/>
</dbReference>
<keyword evidence="7" id="KW-1185">Reference proteome</keyword>
<dbReference type="Proteomes" id="UP000053424">
    <property type="component" value="Unassembled WGS sequence"/>
</dbReference>
<dbReference type="InterPro" id="IPR052035">
    <property type="entry name" value="ZnF_BED_domain_contain"/>
</dbReference>
<dbReference type="STRING" id="686832.A0A0C3CG00"/>
<dbReference type="OrthoDB" id="3252425at2759"/>
<feature type="non-terminal residue" evidence="6">
    <location>
        <position position="1"/>
    </location>
</feature>
<protein>
    <submittedName>
        <fullName evidence="6">Uncharacterized protein</fullName>
    </submittedName>
</protein>
<reference evidence="7" key="2">
    <citation type="submission" date="2015-01" db="EMBL/GenBank/DDBJ databases">
        <title>Evolutionary Origins and Diversification of the Mycorrhizal Mutualists.</title>
        <authorList>
            <consortium name="DOE Joint Genome Institute"/>
            <consortium name="Mycorrhizal Genomics Consortium"/>
            <person name="Kohler A."/>
            <person name="Kuo A."/>
            <person name="Nagy L.G."/>
            <person name="Floudas D."/>
            <person name="Copeland A."/>
            <person name="Barry K.W."/>
            <person name="Cichocki N."/>
            <person name="Veneault-Fourrey C."/>
            <person name="LaButti K."/>
            <person name="Lindquist E.A."/>
            <person name="Lipzen A."/>
            <person name="Lundell T."/>
            <person name="Morin E."/>
            <person name="Murat C."/>
            <person name="Riley R."/>
            <person name="Ohm R."/>
            <person name="Sun H."/>
            <person name="Tunlid A."/>
            <person name="Henrissat B."/>
            <person name="Grigoriev I.V."/>
            <person name="Hibbett D.S."/>
            <person name="Martin F."/>
        </authorList>
    </citation>
    <scope>NUCLEOTIDE SEQUENCE [LARGE SCALE GENOMIC DNA]</scope>
    <source>
        <strain evidence="7">h7</strain>
    </source>
</reference>
<evidence type="ECO:0000313" key="7">
    <source>
        <dbReference type="Proteomes" id="UP000053424"/>
    </source>
</evidence>
<evidence type="ECO:0000256" key="1">
    <source>
        <dbReference type="ARBA" id="ARBA00004123"/>
    </source>
</evidence>
<sequence>FDVPKLPPGGAADDPDCELHGLAGDIDTEDQQTRETLLEHVTEAGDVGKDDNVEGWVDEMAALSQAHREVLQELIRPVSMLLVKVRKISFKTINSTTLLLPAWARCLEELKLEFKLIPRDVTTRWNSTHDMLRFVLEHRKAINSYTGDRRNDLREFELTAEEWKIVKQLCEILEVSCSFRGMLR</sequence>
<evidence type="ECO:0000256" key="4">
    <source>
        <dbReference type="ARBA" id="ARBA00022833"/>
    </source>
</evidence>
<dbReference type="HOGENOM" id="CLU_096306_1_0_1"/>
<organism evidence="6 7">
    <name type="scientific">Hebeloma cylindrosporum</name>
    <dbReference type="NCBI Taxonomy" id="76867"/>
    <lineage>
        <taxon>Eukaryota</taxon>
        <taxon>Fungi</taxon>
        <taxon>Dikarya</taxon>
        <taxon>Basidiomycota</taxon>
        <taxon>Agaricomycotina</taxon>
        <taxon>Agaricomycetes</taxon>
        <taxon>Agaricomycetidae</taxon>
        <taxon>Agaricales</taxon>
        <taxon>Agaricineae</taxon>
        <taxon>Hymenogastraceae</taxon>
        <taxon>Hebeloma</taxon>
    </lineage>
</organism>
<dbReference type="GO" id="GO:0008270">
    <property type="term" value="F:zinc ion binding"/>
    <property type="evidence" value="ECO:0007669"/>
    <property type="project" value="UniProtKB-KW"/>
</dbReference>
<evidence type="ECO:0000256" key="5">
    <source>
        <dbReference type="ARBA" id="ARBA00023242"/>
    </source>
</evidence>
<dbReference type="PANTHER" id="PTHR46481">
    <property type="entry name" value="ZINC FINGER BED DOMAIN-CONTAINING PROTEIN 4"/>
    <property type="match status" value="1"/>
</dbReference>
<evidence type="ECO:0000256" key="2">
    <source>
        <dbReference type="ARBA" id="ARBA00022723"/>
    </source>
</evidence>
<reference evidence="6 7" key="1">
    <citation type="submission" date="2014-04" db="EMBL/GenBank/DDBJ databases">
        <authorList>
            <consortium name="DOE Joint Genome Institute"/>
            <person name="Kuo A."/>
            <person name="Gay G."/>
            <person name="Dore J."/>
            <person name="Kohler A."/>
            <person name="Nagy L.G."/>
            <person name="Floudas D."/>
            <person name="Copeland A."/>
            <person name="Barry K.W."/>
            <person name="Cichocki N."/>
            <person name="Veneault-Fourrey C."/>
            <person name="LaButti K."/>
            <person name="Lindquist E.A."/>
            <person name="Lipzen A."/>
            <person name="Lundell T."/>
            <person name="Morin E."/>
            <person name="Murat C."/>
            <person name="Sun H."/>
            <person name="Tunlid A."/>
            <person name="Henrissat B."/>
            <person name="Grigoriev I.V."/>
            <person name="Hibbett D.S."/>
            <person name="Martin F."/>
            <person name="Nordberg H.P."/>
            <person name="Cantor M.N."/>
            <person name="Hua S.X."/>
        </authorList>
    </citation>
    <scope>NUCLEOTIDE SEQUENCE [LARGE SCALE GENOMIC DNA]</scope>
    <source>
        <strain evidence="7">h7</strain>
    </source>
</reference>